<dbReference type="PANTHER" id="PTHR23026">
    <property type="entry name" value="NADPH NITROREDUCTASE"/>
    <property type="match status" value="1"/>
</dbReference>
<reference evidence="5" key="1">
    <citation type="submission" date="2023-03" db="EMBL/GenBank/DDBJ databases">
        <title>Lomoglobus Profundus gen. nov., sp. nov., a novel member of the phylum Verrucomicrobia, isolated from deep-marine sediment of South China Sea.</title>
        <authorList>
            <person name="Ahmad T."/>
            <person name="Ishaq S.E."/>
            <person name="Wang F."/>
        </authorList>
    </citation>
    <scope>NUCLEOTIDE SEQUENCE</scope>
    <source>
        <strain evidence="5">LMO-M01</strain>
    </source>
</reference>
<protein>
    <submittedName>
        <fullName evidence="5">Nitroreductase family protein</fullName>
    </submittedName>
</protein>
<keyword evidence="2" id="KW-0288">FMN</keyword>
<keyword evidence="1" id="KW-0285">Flavoprotein</keyword>
<dbReference type="KEGG" id="slom:PXH66_15430"/>
<name>A0AAE9ZZU2_9BACT</name>
<dbReference type="InterPro" id="IPR029479">
    <property type="entry name" value="Nitroreductase"/>
</dbReference>
<dbReference type="Pfam" id="PF00881">
    <property type="entry name" value="Nitroreductase"/>
    <property type="match status" value="1"/>
</dbReference>
<dbReference type="CDD" id="cd02144">
    <property type="entry name" value="iodotyrosine_dehalogenase"/>
    <property type="match status" value="1"/>
</dbReference>
<evidence type="ECO:0000313" key="6">
    <source>
        <dbReference type="Proteomes" id="UP001218638"/>
    </source>
</evidence>
<evidence type="ECO:0000259" key="4">
    <source>
        <dbReference type="Pfam" id="PF00881"/>
    </source>
</evidence>
<dbReference type="EMBL" id="CP119075">
    <property type="protein sequence ID" value="WED63727.1"/>
    <property type="molecule type" value="Genomic_DNA"/>
</dbReference>
<dbReference type="AlphaFoldDB" id="A0AAE9ZZU2"/>
<dbReference type="Gene3D" id="3.40.109.10">
    <property type="entry name" value="NADH Oxidase"/>
    <property type="match status" value="1"/>
</dbReference>
<proteinExistence type="predicted"/>
<organism evidence="5 6">
    <name type="scientific">Synoicihabitans lomoniglobus</name>
    <dbReference type="NCBI Taxonomy" id="2909285"/>
    <lineage>
        <taxon>Bacteria</taxon>
        <taxon>Pseudomonadati</taxon>
        <taxon>Verrucomicrobiota</taxon>
        <taxon>Opitutia</taxon>
        <taxon>Opitutales</taxon>
        <taxon>Opitutaceae</taxon>
        <taxon>Synoicihabitans</taxon>
    </lineage>
</organism>
<dbReference type="InterPro" id="IPR050627">
    <property type="entry name" value="Nitroreductase/BluB"/>
</dbReference>
<dbReference type="SUPFAM" id="SSF55469">
    <property type="entry name" value="FMN-dependent nitroreductase-like"/>
    <property type="match status" value="1"/>
</dbReference>
<evidence type="ECO:0000256" key="3">
    <source>
        <dbReference type="ARBA" id="ARBA00023002"/>
    </source>
</evidence>
<keyword evidence="3" id="KW-0560">Oxidoreductase</keyword>
<evidence type="ECO:0000313" key="5">
    <source>
        <dbReference type="EMBL" id="WED63727.1"/>
    </source>
</evidence>
<dbReference type="RefSeq" id="WP_330930429.1">
    <property type="nucleotide sequence ID" value="NZ_CP119075.1"/>
</dbReference>
<dbReference type="PANTHER" id="PTHR23026:SF90">
    <property type="entry name" value="IODOTYROSINE DEIODINASE 1"/>
    <property type="match status" value="1"/>
</dbReference>
<dbReference type="Proteomes" id="UP001218638">
    <property type="component" value="Chromosome"/>
</dbReference>
<sequence>MDSPALVPLSFERKTETEMRAAAEANYAGMRSRRSVRDFAPDPVPQDIIATCLQAAGTAPNGANLQPWHFVAIGDAGVKQCIREAAEAEEREFYAHRAPNDWRKALAPLGTNAEKPFLSVAPWLIAIFAVNAFVDPATGERRPTYYPKESVGIATGFLISALHAAGLATLTHTPSPMNFLNEILDRPTTEKPFLLLVAGYPAPGTHVPNITKKPLESIASFV</sequence>
<dbReference type="GO" id="GO:0016491">
    <property type="term" value="F:oxidoreductase activity"/>
    <property type="evidence" value="ECO:0007669"/>
    <property type="project" value="UniProtKB-KW"/>
</dbReference>
<keyword evidence="6" id="KW-1185">Reference proteome</keyword>
<accession>A0AAE9ZZU2</accession>
<gene>
    <name evidence="5" type="ORF">PXH66_15430</name>
</gene>
<feature type="domain" description="Nitroreductase" evidence="4">
    <location>
        <begin position="31"/>
        <end position="200"/>
    </location>
</feature>
<evidence type="ECO:0000256" key="2">
    <source>
        <dbReference type="ARBA" id="ARBA00022643"/>
    </source>
</evidence>
<evidence type="ECO:0000256" key="1">
    <source>
        <dbReference type="ARBA" id="ARBA00022630"/>
    </source>
</evidence>
<dbReference type="InterPro" id="IPR000415">
    <property type="entry name" value="Nitroreductase-like"/>
</dbReference>